<dbReference type="SUPFAM" id="SSF116726">
    <property type="entry name" value="TrkA C-terminal domain-like"/>
    <property type="match status" value="1"/>
</dbReference>
<proteinExistence type="predicted"/>
<dbReference type="Proteomes" id="UP000060016">
    <property type="component" value="Chromosome"/>
</dbReference>
<keyword evidence="3" id="KW-1185">Reference proteome</keyword>
<dbReference type="PANTHER" id="PTHR43833:SF7">
    <property type="entry name" value="KTR SYSTEM POTASSIUM UPTAKE PROTEIN C"/>
    <property type="match status" value="1"/>
</dbReference>
<dbReference type="InterPro" id="IPR036721">
    <property type="entry name" value="RCK_C_sf"/>
</dbReference>
<feature type="domain" description="RCK N-terminal" evidence="1">
    <location>
        <begin position="1"/>
        <end position="113"/>
    </location>
</feature>
<dbReference type="PROSITE" id="PS51201">
    <property type="entry name" value="RCK_N"/>
    <property type="match status" value="1"/>
</dbReference>
<dbReference type="InterPro" id="IPR050721">
    <property type="entry name" value="Trk_Ktr_HKT_K-transport"/>
</dbReference>
<evidence type="ECO:0000259" key="1">
    <source>
        <dbReference type="PROSITE" id="PS51201"/>
    </source>
</evidence>
<sequence>MVIGLGRFGISLARELTSNGVQVLGVDIDPKVVREQAQFLTDVVIADCADPQALAQIGVEEHKHVVLAIGSHLEASILTASNLVEAGVPDIWAKADSEAHGRILSQLGVLHVIHPERDTGRRVAHLLGGRMSEFAEIAPDFGVISLAPPQWLVGAPVDVAKVWREHGVQLIAVRQGDTGFVPLVDATLLTPNATIVAGGSPKALEVFSR</sequence>
<dbReference type="SUPFAM" id="SSF51735">
    <property type="entry name" value="NAD(P)-binding Rossmann-fold domains"/>
    <property type="match status" value="1"/>
</dbReference>
<dbReference type="EMBL" id="CP012342">
    <property type="protein sequence ID" value="AKV59838.1"/>
    <property type="molecule type" value="Genomic_DNA"/>
</dbReference>
<evidence type="ECO:0000313" key="3">
    <source>
        <dbReference type="Proteomes" id="UP000060016"/>
    </source>
</evidence>
<dbReference type="InterPro" id="IPR036291">
    <property type="entry name" value="NAD(P)-bd_dom_sf"/>
</dbReference>
<name>A0A0K1REM0_9CORY</name>
<dbReference type="KEGG" id="crie:AK829_04295"/>
<dbReference type="Gene3D" id="3.40.50.720">
    <property type="entry name" value="NAD(P)-binding Rossmann-like Domain"/>
    <property type="match status" value="1"/>
</dbReference>
<dbReference type="PANTHER" id="PTHR43833">
    <property type="entry name" value="POTASSIUM CHANNEL PROTEIN 2-RELATED-RELATED"/>
    <property type="match status" value="1"/>
</dbReference>
<protein>
    <submittedName>
        <fullName evidence="2">Potassium transporter</fullName>
    </submittedName>
</protein>
<dbReference type="GO" id="GO:0006813">
    <property type="term" value="P:potassium ion transport"/>
    <property type="evidence" value="ECO:0007669"/>
    <property type="project" value="InterPro"/>
</dbReference>
<organism evidence="2 3">
    <name type="scientific">Corynebacterium riegelii</name>
    <dbReference type="NCBI Taxonomy" id="156976"/>
    <lineage>
        <taxon>Bacteria</taxon>
        <taxon>Bacillati</taxon>
        <taxon>Actinomycetota</taxon>
        <taxon>Actinomycetes</taxon>
        <taxon>Mycobacteriales</taxon>
        <taxon>Corynebacteriaceae</taxon>
        <taxon>Corynebacterium</taxon>
    </lineage>
</organism>
<dbReference type="Gene3D" id="3.30.70.1450">
    <property type="entry name" value="Regulator of K+ conductance, C-terminal domain"/>
    <property type="match status" value="1"/>
</dbReference>
<dbReference type="STRING" id="156976.AK829_04295"/>
<dbReference type="Pfam" id="PF02254">
    <property type="entry name" value="TrkA_N"/>
    <property type="match status" value="1"/>
</dbReference>
<accession>A0A0K1REM0</accession>
<reference evidence="2 3" key="1">
    <citation type="submission" date="2015-08" db="EMBL/GenBank/DDBJ databases">
        <authorList>
            <person name="Babu N.S."/>
            <person name="Beckwith C.J."/>
            <person name="Beseler K.G."/>
            <person name="Brison A."/>
            <person name="Carone J.V."/>
            <person name="Caskin T.P."/>
            <person name="Diamond M."/>
            <person name="Durham M.E."/>
            <person name="Foxe J.M."/>
            <person name="Go M."/>
            <person name="Henderson B.A."/>
            <person name="Jones I.B."/>
            <person name="McGettigan J.A."/>
            <person name="Micheletti S.J."/>
            <person name="Nasrallah M.E."/>
            <person name="Ortiz D."/>
            <person name="Piller C.R."/>
            <person name="Privatt S.R."/>
            <person name="Schneider S.L."/>
            <person name="Sharp S."/>
            <person name="Smith T.C."/>
            <person name="Stanton J.D."/>
            <person name="Ullery H.E."/>
            <person name="Wilson R.J."/>
            <person name="Serrano M.G."/>
            <person name="Buck G."/>
            <person name="Lee V."/>
            <person name="Wang Y."/>
            <person name="Carvalho R."/>
            <person name="Voegtly L."/>
            <person name="Shi R."/>
            <person name="Duckworth R."/>
            <person name="Johnson A."/>
            <person name="Loviza R."/>
            <person name="Walstead R."/>
            <person name="Shah Z."/>
            <person name="Kiflezghi M."/>
            <person name="Wade K."/>
            <person name="Ball S.L."/>
            <person name="Bradley K.W."/>
            <person name="Asai D.J."/>
            <person name="Bowman C.A."/>
            <person name="Russell D.A."/>
            <person name="Pope W.H."/>
            <person name="Jacobs-Sera D."/>
            <person name="Hendrix R.W."/>
            <person name="Hatfull G.F."/>
        </authorList>
    </citation>
    <scope>NUCLEOTIDE SEQUENCE [LARGE SCALE GENOMIC DNA]</scope>
    <source>
        <strain evidence="2 3">PUDD_83A45</strain>
    </source>
</reference>
<dbReference type="PATRIC" id="fig|156976.3.peg.850"/>
<gene>
    <name evidence="2" type="ORF">AK829_04295</name>
</gene>
<dbReference type="InterPro" id="IPR003148">
    <property type="entry name" value="RCK_N"/>
</dbReference>
<dbReference type="AlphaFoldDB" id="A0A0K1REM0"/>
<evidence type="ECO:0000313" key="2">
    <source>
        <dbReference type="EMBL" id="AKV59838.1"/>
    </source>
</evidence>